<protein>
    <submittedName>
        <fullName evidence="5">Putative immunoglobulin-blocking virulence protein</fullName>
    </submittedName>
</protein>
<dbReference type="InterPro" id="IPR030942">
    <property type="entry name" value="Mycoplas_M_dom"/>
</dbReference>
<dbReference type="Pfam" id="PF26364">
    <property type="entry name" value="MIB_M2"/>
    <property type="match status" value="1"/>
</dbReference>
<sequence>MLSSKKRKIIKLVSIGSSSIVIGAASTFGIVYSTTENNSKASLIQRTNSVQLEKGSDGANDSQNSNRDFNLPKEQPKPDNKPILVNPPEKKPEVKPEPKPQPKREASLFDLLAQDTQIKYVTYTPEEYRLDKKTPQQPNDPSRQTISDEAAAALYAETVKTLTNVRDRLANLIKSGKGAEDTETRDLIFKTSGTDAAKNFFDDIWKQIFSNDRRGQTGAQEFLNSINDWLNADLMSESKANRTWRINFNGDTKNAFSINVSFGYKDDSNNPVKNYYQEVNAYKVLGTPNLRFNPTSDDIINGNFQGWDKSDVTNEYTNGTYGIDNSDGIQVLKYSPHDKTNDYYKDKPDLKMFILDVDNTSGYQKFIDFINKVYENDKNSKIGVTLKNVGKRHTTRNVYDILKALPPNIETLTVFLDGADTTSLLALEDRNLRELNIYTTGVVNSDLWGINPLAIKHINFIPSLLAYNNGGFDPFPKGLTTGSTPLFTTLKFDRNDDYARVQEGLDIAFKRRSERIFQGNFQGDGAKPVFWDFADAPIISSLKNLNVGDAQLRQVRLSNKFVQTDQSGTTFVVYDLSDFNHSQWTAAMQYQPSFLKRYIYFGRGTEIAQPSTLVLRGDVSTLEREGLDNLLSFIKYTTNAGAFKSVAVTNAALGEQLKAAAASQMNDINYTVFSVDKLNEFKKLTFTKDNTVNAIGGPLRTPKN</sequence>
<evidence type="ECO:0000313" key="6">
    <source>
        <dbReference type="Proteomes" id="UP000514704"/>
    </source>
</evidence>
<dbReference type="InterPro" id="IPR058860">
    <property type="entry name" value="MIB_M2"/>
</dbReference>
<keyword evidence="2" id="KW-0812">Transmembrane</keyword>
<proteinExistence type="predicted"/>
<evidence type="ECO:0000313" key="5">
    <source>
        <dbReference type="EMBL" id="QMT98512.1"/>
    </source>
</evidence>
<feature type="region of interest" description="Disordered" evidence="1">
    <location>
        <begin position="51"/>
        <end position="103"/>
    </location>
</feature>
<dbReference type="RefSeq" id="WP_182078792.1">
    <property type="nucleotide sequence ID" value="NZ_CP059674.1"/>
</dbReference>
<feature type="compositionally biased region" description="Polar residues" evidence="1">
    <location>
        <begin position="59"/>
        <end position="68"/>
    </location>
</feature>
<keyword evidence="2" id="KW-1133">Transmembrane helix</keyword>
<keyword evidence="2" id="KW-0472">Membrane</keyword>
<feature type="transmembrane region" description="Helical" evidence="2">
    <location>
        <begin position="12"/>
        <end position="32"/>
    </location>
</feature>
<gene>
    <name evidence="5" type="ORF">H3143_03370</name>
</gene>
<feature type="domain" description="Mycoplasma immunoglobulin binding protein M2" evidence="4">
    <location>
        <begin position="487"/>
        <end position="659"/>
    </location>
</feature>
<dbReference type="InterPro" id="IPR030941">
    <property type="entry name" value="Predic_Ig_block"/>
</dbReference>
<dbReference type="EMBL" id="CP059674">
    <property type="protein sequence ID" value="QMT98512.1"/>
    <property type="molecule type" value="Genomic_DNA"/>
</dbReference>
<feature type="compositionally biased region" description="Basic and acidic residues" evidence="1">
    <location>
        <begin position="70"/>
        <end position="80"/>
    </location>
</feature>
<evidence type="ECO:0000256" key="1">
    <source>
        <dbReference type="SAM" id="MobiDB-lite"/>
    </source>
</evidence>
<dbReference type="Pfam" id="PF26360">
    <property type="entry name" value="MIB_M1"/>
    <property type="match status" value="1"/>
</dbReference>
<dbReference type="AlphaFoldDB" id="A0A7D7U4M6"/>
<name>A0A7D7U4M6_9MOLU</name>
<dbReference type="NCBIfam" id="TIGR04526">
    <property type="entry name" value="predic_Ig_block"/>
    <property type="match status" value="1"/>
</dbReference>
<keyword evidence="6" id="KW-1185">Reference proteome</keyword>
<accession>A0A7D7U4M6</accession>
<evidence type="ECO:0000259" key="4">
    <source>
        <dbReference type="Pfam" id="PF26364"/>
    </source>
</evidence>
<evidence type="ECO:0000256" key="2">
    <source>
        <dbReference type="SAM" id="Phobius"/>
    </source>
</evidence>
<dbReference type="KEGG" id="mtuy:H3143_03370"/>
<dbReference type="NCBIfam" id="TIGR04524">
    <property type="entry name" value="mycoplas_M_dom"/>
    <property type="match status" value="1"/>
</dbReference>
<feature type="domain" description="IgG-blocking virulence" evidence="3">
    <location>
        <begin position="272"/>
        <end position="469"/>
    </location>
</feature>
<organism evidence="5 6">
    <name type="scientific">Mycoplasma tullyi</name>
    <dbReference type="NCBI Taxonomy" id="1612150"/>
    <lineage>
        <taxon>Bacteria</taxon>
        <taxon>Bacillati</taxon>
        <taxon>Mycoplasmatota</taxon>
        <taxon>Mollicutes</taxon>
        <taxon>Mycoplasmataceae</taxon>
        <taxon>Mycoplasma</taxon>
    </lineage>
</organism>
<evidence type="ECO:0000259" key="3">
    <source>
        <dbReference type="Pfam" id="PF26360"/>
    </source>
</evidence>
<feature type="compositionally biased region" description="Basic and acidic residues" evidence="1">
    <location>
        <begin position="88"/>
        <end position="103"/>
    </location>
</feature>
<reference evidence="5 6" key="1">
    <citation type="journal article" date="2017" name="Int. J. Syst. Evol. Microbiol.">
        <title>Mycoplasma tullyi sp. nov., isolated from penguins of the genus Spheniscus.</title>
        <authorList>
            <person name="Yavari C.A."/>
            <person name="Ramirez A.S."/>
            <person name="Nicholas R.A.J."/>
            <person name="Radford A.D."/>
            <person name="Darby A.C."/>
            <person name="Bradbury J.M."/>
        </authorList>
    </citation>
    <scope>NUCLEOTIDE SEQUENCE [LARGE SCALE GENOMIC DNA]</scope>
    <source>
        <strain evidence="5 6">56A97T</strain>
    </source>
</reference>
<dbReference type="Proteomes" id="UP000514704">
    <property type="component" value="Chromosome"/>
</dbReference>